<dbReference type="Proteomes" id="UP000243937">
    <property type="component" value="Chromosome"/>
</dbReference>
<keyword evidence="3" id="KW-1185">Reference proteome</keyword>
<name>A0A1Y0D7C7_9GAMM</name>
<sequence length="345" mass="38399">MCKQTSYSKYQRSVIKFLTDHLDVDTPFTYERTQTNHLKVLIDGVDKPLFTGSTPSDYRSLTNFSADVKRELKASRVFDALTDKTEPEPPFANYLSVPHEKLIKGCIKSLRSRLDTIKSKEQEKVLESRSLNVIAGYRENVVKRAIELALQVRRSNDYIKTKEKKNFETKVAKYLDFMMPTLAHYSDLLESKSSLKKQMSALNGRGAASDNSIKLPSAASEQRNSSAAEQPTIKRNGQAHGVQSLGLSAAPSTQPEAVFSTAASLSQSRIQQSTHQSSATELMSMSANNRVDLLRNLSKAQSLQLIDDLNQALALNREQDIEAVVTLIKEKGVSLESIIARLDAE</sequence>
<protein>
    <submittedName>
        <fullName evidence="2">Uncharacterized protein</fullName>
    </submittedName>
</protein>
<dbReference type="AlphaFoldDB" id="A0A1Y0D7C7"/>
<dbReference type="RefSeq" id="WP_087038030.1">
    <property type="nucleotide sequence ID" value="NZ_CP021377.1"/>
</dbReference>
<evidence type="ECO:0000313" key="3">
    <source>
        <dbReference type="Proteomes" id="UP000243937"/>
    </source>
</evidence>
<reference evidence="2 3" key="1">
    <citation type="journal article" date="2014" name="Int. J. Syst. Evol. Microbiol.">
        <title>Oceanisphaera profunda sp. nov., a marine bacterium isolated from deep-sea sediment, and emended description of the genus Oceanisphaera.</title>
        <authorList>
            <person name="Xu Z."/>
            <person name="Zhang X.Y."/>
            <person name="Su H.N."/>
            <person name="Yu Z.C."/>
            <person name="Liu C."/>
            <person name="Li H."/>
            <person name="Chen X.L."/>
            <person name="Song X.Y."/>
            <person name="Xie B.B."/>
            <person name="Qin Q.L."/>
            <person name="Zhou B.C."/>
            <person name="Shi M."/>
            <person name="Huang Y."/>
            <person name="Zhang Y.Z."/>
        </authorList>
    </citation>
    <scope>NUCLEOTIDE SEQUENCE [LARGE SCALE GENOMIC DNA]</scope>
    <source>
        <strain evidence="2 3">SM1222</strain>
    </source>
</reference>
<accession>A0A1Y0D7C7</accession>
<dbReference type="EMBL" id="CP021377">
    <property type="protein sequence ID" value="ART83451.1"/>
    <property type="molecule type" value="Genomic_DNA"/>
</dbReference>
<gene>
    <name evidence="2" type="ORF">CBP31_13135</name>
</gene>
<feature type="compositionally biased region" description="Polar residues" evidence="1">
    <location>
        <begin position="209"/>
        <end position="235"/>
    </location>
</feature>
<feature type="region of interest" description="Disordered" evidence="1">
    <location>
        <begin position="200"/>
        <end position="235"/>
    </location>
</feature>
<evidence type="ECO:0000313" key="2">
    <source>
        <dbReference type="EMBL" id="ART83451.1"/>
    </source>
</evidence>
<evidence type="ECO:0000256" key="1">
    <source>
        <dbReference type="SAM" id="MobiDB-lite"/>
    </source>
</evidence>
<dbReference type="OrthoDB" id="5876467at2"/>
<organism evidence="2 3">
    <name type="scientific">Oceanisphaera profunda</name>
    <dbReference type="NCBI Taxonomy" id="1416627"/>
    <lineage>
        <taxon>Bacteria</taxon>
        <taxon>Pseudomonadati</taxon>
        <taxon>Pseudomonadota</taxon>
        <taxon>Gammaproteobacteria</taxon>
        <taxon>Aeromonadales</taxon>
        <taxon>Aeromonadaceae</taxon>
        <taxon>Oceanisphaera</taxon>
    </lineage>
</organism>
<dbReference type="KEGG" id="opf:CBP31_13135"/>
<proteinExistence type="predicted"/>